<comment type="caution">
    <text evidence="2">Once thought to be involved in copper homeostasis, experiments in E.coli have shown this is not the case.</text>
</comment>
<dbReference type="PANTHER" id="PTHR12598:SF0">
    <property type="entry name" value="COPPER HOMEOSTASIS PROTEIN CUTC HOMOLOG"/>
    <property type="match status" value="1"/>
</dbReference>
<keyword evidence="2" id="KW-0963">Cytoplasm</keyword>
<proteinExistence type="inferred from homology"/>
<dbReference type="AlphaFoldDB" id="A0A1H9HYX5"/>
<dbReference type="Proteomes" id="UP000242515">
    <property type="component" value="Unassembled WGS sequence"/>
</dbReference>
<dbReference type="EMBL" id="FOGC01000005">
    <property type="protein sequence ID" value="SEQ67382.1"/>
    <property type="molecule type" value="Genomic_DNA"/>
</dbReference>
<evidence type="ECO:0000313" key="3">
    <source>
        <dbReference type="EMBL" id="SEQ67382.1"/>
    </source>
</evidence>
<dbReference type="OrthoDB" id="9815677at2"/>
<reference evidence="4" key="1">
    <citation type="submission" date="2016-10" db="EMBL/GenBank/DDBJ databases">
        <authorList>
            <person name="Varghese N."/>
            <person name="Submissions S."/>
        </authorList>
    </citation>
    <scope>NUCLEOTIDE SEQUENCE [LARGE SCALE GENOMIC DNA]</scope>
    <source>
        <strain evidence="4">8N4</strain>
    </source>
</reference>
<dbReference type="InterPro" id="IPR036822">
    <property type="entry name" value="CutC-like_dom_sf"/>
</dbReference>
<sequence length="270" mass="29172">MPTLEICCYGLDCALAASQAGADRIELCAAPQEGGLTTSLGVLREARSQIHIPVHPIVRPRSGDFCYSEQEFKIMLSDIAQIRDMGFPGVVTGILSPEGLLDKTRMVKIMAVAKGMAVTFHRAFDLCSNPYRTYHELAELNVARILTSGQQQSAEAGLSLLQELNALGSGPIIMVGAGVRLANLPKFLEAGIQEVHSSASRLVPSAMRYCKAGVSMCSDKTTDEYLRTEVDPAVVEAMQTLIRLQGDVPPLTAAEHHSSRLNYLTRLTGN</sequence>
<dbReference type="GO" id="GO:0005737">
    <property type="term" value="C:cytoplasm"/>
    <property type="evidence" value="ECO:0007669"/>
    <property type="project" value="UniProtKB-SubCell"/>
</dbReference>
<evidence type="ECO:0000256" key="1">
    <source>
        <dbReference type="ARBA" id="ARBA00007768"/>
    </source>
</evidence>
<evidence type="ECO:0000313" key="4">
    <source>
        <dbReference type="Proteomes" id="UP000242515"/>
    </source>
</evidence>
<accession>A0A1H9HYX5</accession>
<dbReference type="Gene3D" id="3.20.20.380">
    <property type="entry name" value="Copper homeostasis (CutC) domain"/>
    <property type="match status" value="1"/>
</dbReference>
<dbReference type="SUPFAM" id="SSF110395">
    <property type="entry name" value="CutC-like"/>
    <property type="match status" value="1"/>
</dbReference>
<dbReference type="NCBIfam" id="NF008603">
    <property type="entry name" value="PRK11572.1"/>
    <property type="match status" value="1"/>
</dbReference>
<gene>
    <name evidence="2" type="primary">cutC</name>
    <name evidence="3" type="ORF">SAMN05216522_105126</name>
</gene>
<dbReference type="HAMAP" id="MF_00795">
    <property type="entry name" value="CutC"/>
    <property type="match status" value="1"/>
</dbReference>
<comment type="similarity">
    <text evidence="1 2">Belongs to the CutC family.</text>
</comment>
<name>A0A1H9HYX5_9GAMM</name>
<dbReference type="RefSeq" id="WP_092675126.1">
    <property type="nucleotide sequence ID" value="NZ_FOGC01000005.1"/>
</dbReference>
<dbReference type="InterPro" id="IPR005627">
    <property type="entry name" value="CutC-like"/>
</dbReference>
<dbReference type="Pfam" id="PF03932">
    <property type="entry name" value="CutC"/>
    <property type="match status" value="1"/>
</dbReference>
<dbReference type="STRING" id="988801.SAMN05216522_105126"/>
<protein>
    <recommendedName>
        <fullName evidence="2">PF03932 family protein CutC</fullName>
    </recommendedName>
</protein>
<organism evidence="3 4">
    <name type="scientific">Rosenbergiella nectarea</name>
    <dbReference type="NCBI Taxonomy" id="988801"/>
    <lineage>
        <taxon>Bacteria</taxon>
        <taxon>Pseudomonadati</taxon>
        <taxon>Pseudomonadota</taxon>
        <taxon>Gammaproteobacteria</taxon>
        <taxon>Enterobacterales</taxon>
        <taxon>Erwiniaceae</taxon>
        <taxon>Rosenbergiella</taxon>
    </lineage>
</organism>
<comment type="subcellular location">
    <subcellularLocation>
        <location evidence="2">Cytoplasm</location>
    </subcellularLocation>
</comment>
<dbReference type="GO" id="GO:0005507">
    <property type="term" value="F:copper ion binding"/>
    <property type="evidence" value="ECO:0007669"/>
    <property type="project" value="TreeGrafter"/>
</dbReference>
<evidence type="ECO:0000256" key="2">
    <source>
        <dbReference type="HAMAP-Rule" id="MF_00795"/>
    </source>
</evidence>
<dbReference type="FunFam" id="3.20.20.380:FF:000001">
    <property type="entry name" value="Copper homeostasis protein CutC"/>
    <property type="match status" value="1"/>
</dbReference>
<dbReference type="PANTHER" id="PTHR12598">
    <property type="entry name" value="COPPER HOMEOSTASIS PROTEIN CUTC"/>
    <property type="match status" value="1"/>
</dbReference>
<keyword evidence="4" id="KW-1185">Reference proteome</keyword>